<evidence type="ECO:0000313" key="4">
    <source>
        <dbReference type="Proteomes" id="UP001445335"/>
    </source>
</evidence>
<gene>
    <name evidence="3" type="ORF">WJX81_007968</name>
</gene>
<dbReference type="AlphaFoldDB" id="A0AAW1QV90"/>
<protein>
    <recommendedName>
        <fullName evidence="2">von Hippel-Lindau disease tumour suppressor beta domain-containing protein</fullName>
    </recommendedName>
</protein>
<organism evidence="3 4">
    <name type="scientific">Elliptochloris bilobata</name>
    <dbReference type="NCBI Taxonomy" id="381761"/>
    <lineage>
        <taxon>Eukaryota</taxon>
        <taxon>Viridiplantae</taxon>
        <taxon>Chlorophyta</taxon>
        <taxon>core chlorophytes</taxon>
        <taxon>Trebouxiophyceae</taxon>
        <taxon>Trebouxiophyceae incertae sedis</taxon>
        <taxon>Elliptochloris clade</taxon>
        <taxon>Elliptochloris</taxon>
    </lineage>
</organism>
<evidence type="ECO:0000256" key="1">
    <source>
        <dbReference type="SAM" id="MobiDB-lite"/>
    </source>
</evidence>
<dbReference type="Pfam" id="PF01847">
    <property type="entry name" value="VHL"/>
    <property type="match status" value="1"/>
</dbReference>
<sequence length="250" mass="26318">MSAGLLVAIPVLGIAAVALGAAAAAWWWGLCVPSTACLGCCSRGRNMRQPWMETKVSGFHPPRPSPLLRQVSEGSPTLQRGLARLSQMPAPAAVQRSLAQLSSQVGSVGSSQHGLARTSLNSDVARPVTVVNETLAPVQLFWVNYDGEPEDLAVVAPGARRLLRTFATHIWRFKDARSGAPVTEDVRREASLTEVEVGMDTQCVRIRVHRRGGLCAVSSSGLATPPLGRATPQSGLSSPPSGLATISSGR</sequence>
<name>A0AAW1QV90_9CHLO</name>
<feature type="region of interest" description="Disordered" evidence="1">
    <location>
        <begin position="221"/>
        <end position="250"/>
    </location>
</feature>
<evidence type="ECO:0000313" key="3">
    <source>
        <dbReference type="EMBL" id="KAK9825387.1"/>
    </source>
</evidence>
<comment type="caution">
    <text evidence="3">The sequence shown here is derived from an EMBL/GenBank/DDBJ whole genome shotgun (WGS) entry which is preliminary data.</text>
</comment>
<dbReference type="InterPro" id="IPR024053">
    <property type="entry name" value="VHL_beta_dom"/>
</dbReference>
<feature type="domain" description="von Hippel-Lindau disease tumour suppressor beta" evidence="2">
    <location>
        <begin position="119"/>
        <end position="182"/>
    </location>
</feature>
<keyword evidence="4" id="KW-1185">Reference proteome</keyword>
<proteinExistence type="predicted"/>
<dbReference type="EMBL" id="JALJOU010000075">
    <property type="protein sequence ID" value="KAK9825387.1"/>
    <property type="molecule type" value="Genomic_DNA"/>
</dbReference>
<dbReference type="Gene3D" id="2.60.40.780">
    <property type="entry name" value="von Hippel-Lindau disease tumour suppressor, beta domain"/>
    <property type="match status" value="1"/>
</dbReference>
<reference evidence="3 4" key="1">
    <citation type="journal article" date="2024" name="Nat. Commun.">
        <title>Phylogenomics reveals the evolutionary origins of lichenization in chlorophyte algae.</title>
        <authorList>
            <person name="Puginier C."/>
            <person name="Libourel C."/>
            <person name="Otte J."/>
            <person name="Skaloud P."/>
            <person name="Haon M."/>
            <person name="Grisel S."/>
            <person name="Petersen M."/>
            <person name="Berrin J.G."/>
            <person name="Delaux P.M."/>
            <person name="Dal Grande F."/>
            <person name="Keller J."/>
        </authorList>
    </citation>
    <scope>NUCLEOTIDE SEQUENCE [LARGE SCALE GENOMIC DNA]</scope>
    <source>
        <strain evidence="3 4">SAG 245.80</strain>
    </source>
</reference>
<dbReference type="InterPro" id="IPR036208">
    <property type="entry name" value="VHL_sf"/>
</dbReference>
<dbReference type="Proteomes" id="UP001445335">
    <property type="component" value="Unassembled WGS sequence"/>
</dbReference>
<dbReference type="SUPFAM" id="SSF49468">
    <property type="entry name" value="VHL"/>
    <property type="match status" value="1"/>
</dbReference>
<dbReference type="InterPro" id="IPR037140">
    <property type="entry name" value="VHL_beta_dom_sf"/>
</dbReference>
<accession>A0AAW1QV90</accession>
<feature type="compositionally biased region" description="Low complexity" evidence="1">
    <location>
        <begin position="234"/>
        <end position="243"/>
    </location>
</feature>
<evidence type="ECO:0000259" key="2">
    <source>
        <dbReference type="Pfam" id="PF01847"/>
    </source>
</evidence>